<keyword evidence="3" id="KW-1185">Reference proteome</keyword>
<sequence length="100" mass="11100">MTKQLDSIFGAMADPTRRAVIERLASGPATVSDLHAPHAMALPTFMRHLAVLENAGIVRSVKRGRVRTCQIETGPLVEVQGWLAWQREIWETRSAPTPQL</sequence>
<comment type="caution">
    <text evidence="2">The sequence shown here is derived from an EMBL/GenBank/DDBJ whole genome shotgun (WGS) entry which is preliminary data.</text>
</comment>
<dbReference type="RefSeq" id="WP_108384218.1">
    <property type="nucleotide sequence ID" value="NZ_QBUD01000001.1"/>
</dbReference>
<protein>
    <submittedName>
        <fullName evidence="2">ArsR family transcriptional regulator</fullName>
    </submittedName>
</protein>
<organism evidence="2 3">
    <name type="scientific">Yoonia sediminilitoris</name>
    <dbReference type="NCBI Taxonomy" id="1286148"/>
    <lineage>
        <taxon>Bacteria</taxon>
        <taxon>Pseudomonadati</taxon>
        <taxon>Pseudomonadota</taxon>
        <taxon>Alphaproteobacteria</taxon>
        <taxon>Rhodobacterales</taxon>
        <taxon>Paracoccaceae</taxon>
        <taxon>Yoonia</taxon>
    </lineage>
</organism>
<dbReference type="Gene3D" id="1.10.10.10">
    <property type="entry name" value="Winged helix-like DNA-binding domain superfamily/Winged helix DNA-binding domain"/>
    <property type="match status" value="1"/>
</dbReference>
<dbReference type="PROSITE" id="PS50987">
    <property type="entry name" value="HTH_ARSR_2"/>
    <property type="match status" value="1"/>
</dbReference>
<dbReference type="GO" id="GO:0003700">
    <property type="term" value="F:DNA-binding transcription factor activity"/>
    <property type="evidence" value="ECO:0007669"/>
    <property type="project" value="InterPro"/>
</dbReference>
<dbReference type="SMART" id="SM00418">
    <property type="entry name" value="HTH_ARSR"/>
    <property type="match status" value="1"/>
</dbReference>
<dbReference type="Proteomes" id="UP000244523">
    <property type="component" value="Unassembled WGS sequence"/>
</dbReference>
<reference evidence="2 3" key="1">
    <citation type="submission" date="2018-04" db="EMBL/GenBank/DDBJ databases">
        <title>Genomic Encyclopedia of Archaeal and Bacterial Type Strains, Phase II (KMG-II): from individual species to whole genera.</title>
        <authorList>
            <person name="Goeker M."/>
        </authorList>
    </citation>
    <scope>NUCLEOTIDE SEQUENCE [LARGE SCALE GENOMIC DNA]</scope>
    <source>
        <strain evidence="2 3">DSM 29955</strain>
    </source>
</reference>
<dbReference type="NCBIfam" id="NF033788">
    <property type="entry name" value="HTH_metalloreg"/>
    <property type="match status" value="1"/>
</dbReference>
<dbReference type="PANTHER" id="PTHR38600:SF2">
    <property type="entry name" value="SLL0088 PROTEIN"/>
    <property type="match status" value="1"/>
</dbReference>
<name>A0A2T6KPK3_9RHOB</name>
<dbReference type="PANTHER" id="PTHR38600">
    <property type="entry name" value="TRANSCRIPTIONAL REGULATORY PROTEIN"/>
    <property type="match status" value="1"/>
</dbReference>
<evidence type="ECO:0000259" key="1">
    <source>
        <dbReference type="PROSITE" id="PS50987"/>
    </source>
</evidence>
<dbReference type="PRINTS" id="PR00778">
    <property type="entry name" value="HTHARSR"/>
</dbReference>
<evidence type="ECO:0000313" key="2">
    <source>
        <dbReference type="EMBL" id="PUB18496.1"/>
    </source>
</evidence>
<dbReference type="CDD" id="cd00090">
    <property type="entry name" value="HTH_ARSR"/>
    <property type="match status" value="1"/>
</dbReference>
<dbReference type="InterPro" id="IPR011991">
    <property type="entry name" value="ArsR-like_HTH"/>
</dbReference>
<dbReference type="AlphaFoldDB" id="A0A2T6KPK3"/>
<dbReference type="OrthoDB" id="9790747at2"/>
<accession>A0A2T6KPK3</accession>
<gene>
    <name evidence="2" type="ORF">C8N45_10180</name>
</gene>
<dbReference type="Pfam" id="PF12840">
    <property type="entry name" value="HTH_20"/>
    <property type="match status" value="1"/>
</dbReference>
<feature type="domain" description="HTH arsR-type" evidence="1">
    <location>
        <begin position="1"/>
        <end position="91"/>
    </location>
</feature>
<dbReference type="InterPro" id="IPR036390">
    <property type="entry name" value="WH_DNA-bd_sf"/>
</dbReference>
<dbReference type="SUPFAM" id="SSF46785">
    <property type="entry name" value="Winged helix' DNA-binding domain"/>
    <property type="match status" value="1"/>
</dbReference>
<dbReference type="InterPro" id="IPR036388">
    <property type="entry name" value="WH-like_DNA-bd_sf"/>
</dbReference>
<evidence type="ECO:0000313" key="3">
    <source>
        <dbReference type="Proteomes" id="UP000244523"/>
    </source>
</evidence>
<dbReference type="EMBL" id="QBUD01000001">
    <property type="protein sequence ID" value="PUB18496.1"/>
    <property type="molecule type" value="Genomic_DNA"/>
</dbReference>
<proteinExistence type="predicted"/>
<dbReference type="InterPro" id="IPR001845">
    <property type="entry name" value="HTH_ArsR_DNA-bd_dom"/>
</dbReference>